<sequence>MKRVRERLKKLNAAKFSNISSKVAEKRIEYEGLNCKILNGDLRSDILARAAYEGDASTKFFRKSMRLHQAQNKITSIRDENGRLIEVYNEIKEVAIQFYKKMFTEHCHDVCDASMVNNVIDQRLTCNEVAMLNNPVTSQEIENVNVAYEAGKGSRS</sequence>
<accession>A0AAV3RR53</accession>
<evidence type="ECO:0000313" key="2">
    <source>
        <dbReference type="Proteomes" id="UP001454036"/>
    </source>
</evidence>
<proteinExistence type="predicted"/>
<comment type="caution">
    <text evidence="1">The sequence shown here is derived from an EMBL/GenBank/DDBJ whole genome shotgun (WGS) entry which is preliminary data.</text>
</comment>
<protein>
    <submittedName>
        <fullName evidence="1">Uncharacterized protein</fullName>
    </submittedName>
</protein>
<dbReference type="EMBL" id="BAABME010011701">
    <property type="protein sequence ID" value="GAA0184168.1"/>
    <property type="molecule type" value="Genomic_DNA"/>
</dbReference>
<organism evidence="1 2">
    <name type="scientific">Lithospermum erythrorhizon</name>
    <name type="common">Purple gromwell</name>
    <name type="synonym">Lithospermum officinale var. erythrorhizon</name>
    <dbReference type="NCBI Taxonomy" id="34254"/>
    <lineage>
        <taxon>Eukaryota</taxon>
        <taxon>Viridiplantae</taxon>
        <taxon>Streptophyta</taxon>
        <taxon>Embryophyta</taxon>
        <taxon>Tracheophyta</taxon>
        <taxon>Spermatophyta</taxon>
        <taxon>Magnoliopsida</taxon>
        <taxon>eudicotyledons</taxon>
        <taxon>Gunneridae</taxon>
        <taxon>Pentapetalae</taxon>
        <taxon>asterids</taxon>
        <taxon>lamiids</taxon>
        <taxon>Boraginales</taxon>
        <taxon>Boraginaceae</taxon>
        <taxon>Boraginoideae</taxon>
        <taxon>Lithospermeae</taxon>
        <taxon>Lithospermum</taxon>
    </lineage>
</organism>
<evidence type="ECO:0000313" key="1">
    <source>
        <dbReference type="EMBL" id="GAA0184168.1"/>
    </source>
</evidence>
<reference evidence="1 2" key="1">
    <citation type="submission" date="2024-01" db="EMBL/GenBank/DDBJ databases">
        <title>The complete chloroplast genome sequence of Lithospermum erythrorhizon: insights into the phylogenetic relationship among Boraginaceae species and the maternal lineages of purple gromwells.</title>
        <authorList>
            <person name="Okada T."/>
            <person name="Watanabe K."/>
        </authorList>
    </citation>
    <scope>NUCLEOTIDE SEQUENCE [LARGE SCALE GENOMIC DNA]</scope>
</reference>
<dbReference type="Proteomes" id="UP001454036">
    <property type="component" value="Unassembled WGS sequence"/>
</dbReference>
<gene>
    <name evidence="1" type="ORF">LIER_31457</name>
</gene>
<keyword evidence="2" id="KW-1185">Reference proteome</keyword>
<dbReference type="AlphaFoldDB" id="A0AAV3RR53"/>
<name>A0AAV3RR53_LITER</name>